<comment type="caution">
    <text evidence="8">The sequence shown here is derived from an EMBL/GenBank/DDBJ whole genome shotgun (WGS) entry which is preliminary data.</text>
</comment>
<dbReference type="SUPFAM" id="SSF54373">
    <property type="entry name" value="FAD-linked reductases, C-terminal domain"/>
    <property type="match status" value="1"/>
</dbReference>
<dbReference type="EC" id="1.4.3.3" evidence="8"/>
<keyword evidence="9" id="KW-1185">Reference proteome</keyword>
<evidence type="ECO:0000256" key="4">
    <source>
        <dbReference type="ARBA" id="ARBA00022827"/>
    </source>
</evidence>
<dbReference type="Pfam" id="PF01266">
    <property type="entry name" value="DAO"/>
    <property type="match status" value="1"/>
</dbReference>
<dbReference type="PIRSF" id="PIRSF000189">
    <property type="entry name" value="D-aa_oxidase"/>
    <property type="match status" value="1"/>
</dbReference>
<evidence type="ECO:0000313" key="9">
    <source>
        <dbReference type="Proteomes" id="UP001642482"/>
    </source>
</evidence>
<keyword evidence="6" id="KW-1133">Transmembrane helix</keyword>
<keyword evidence="6" id="KW-0812">Transmembrane</keyword>
<evidence type="ECO:0000256" key="5">
    <source>
        <dbReference type="ARBA" id="ARBA00023002"/>
    </source>
</evidence>
<feature type="domain" description="FAD dependent oxidoreductase" evidence="7">
    <location>
        <begin position="8"/>
        <end position="348"/>
    </location>
</feature>
<dbReference type="PANTHER" id="PTHR11530:SF16">
    <property type="entry name" value="D-AMINO ACID OXIDASE (AFU_ORTHOLOGUE AFUA_5G11290)"/>
    <property type="match status" value="1"/>
</dbReference>
<evidence type="ECO:0000256" key="3">
    <source>
        <dbReference type="ARBA" id="ARBA00022630"/>
    </source>
</evidence>
<evidence type="ECO:0000259" key="7">
    <source>
        <dbReference type="Pfam" id="PF01266"/>
    </source>
</evidence>
<evidence type="ECO:0000256" key="6">
    <source>
        <dbReference type="SAM" id="Phobius"/>
    </source>
</evidence>
<dbReference type="PROSITE" id="PS00677">
    <property type="entry name" value="DAO"/>
    <property type="match status" value="1"/>
</dbReference>
<dbReference type="Gene3D" id="3.40.50.720">
    <property type="entry name" value="NAD(P)-binding Rossmann-like Domain"/>
    <property type="match status" value="1"/>
</dbReference>
<keyword evidence="6" id="KW-0472">Membrane</keyword>
<proteinExistence type="inferred from homology"/>
<evidence type="ECO:0000256" key="2">
    <source>
        <dbReference type="ARBA" id="ARBA00006730"/>
    </source>
</evidence>
<dbReference type="Gene3D" id="3.30.9.10">
    <property type="entry name" value="D-Amino Acid Oxidase, subunit A, domain 2"/>
    <property type="match status" value="1"/>
</dbReference>
<accession>A0ABP0CGA4</accession>
<dbReference type="GO" id="GO:0003884">
    <property type="term" value="F:D-amino-acid oxidase activity"/>
    <property type="evidence" value="ECO:0007669"/>
    <property type="project" value="UniProtKB-EC"/>
</dbReference>
<comment type="cofactor">
    <cofactor evidence="1">
        <name>FAD</name>
        <dbReference type="ChEBI" id="CHEBI:57692"/>
    </cofactor>
</comment>
<dbReference type="SUPFAM" id="SSF51971">
    <property type="entry name" value="Nucleotide-binding domain"/>
    <property type="match status" value="1"/>
</dbReference>
<keyword evidence="3" id="KW-0285">Flavoprotein</keyword>
<feature type="transmembrane region" description="Helical" evidence="6">
    <location>
        <begin position="6"/>
        <end position="24"/>
    </location>
</feature>
<sequence>MPGQLINITIIGAGVSGLTTALLLSQNPRFRVTIVAKYMPGDSPAEYASPWAGANFWPMGAEGSEQAKLEKATWPEMYNLAKNHPDSGIAFQKSRLHTRHEDVGKAGTLFATEDGSPPWWSTLFDDFKSLDKSQMPLDIHTAFEFTSVCINTTIYLHWLLSKCLRNGVVVKRGVVDHVTDAASLHTVGQSHLVVNCTGLMARNLGGVEDKSVVPARGQIMLVRNHPDIMTTASSLVAAQPGDMAYMMCRPGGGGTILGGCYQVDNWNDSPDHKLAERIMKRCVELYPELAKSVDDLSVIRQGVGFRPLRPQGVRLETEHIRGIPVVHNYGHGGWGYQSSYGCAKTVVSLVEQEVGLTAKL</sequence>
<gene>
    <name evidence="8" type="primary">DAO1_1</name>
    <name evidence="8" type="ORF">SEUCBS140593_007775</name>
</gene>
<dbReference type="EMBL" id="CAWUHD010000098">
    <property type="protein sequence ID" value="CAK7230993.1"/>
    <property type="molecule type" value="Genomic_DNA"/>
</dbReference>
<reference evidence="8 9" key="1">
    <citation type="submission" date="2024-01" db="EMBL/GenBank/DDBJ databases">
        <authorList>
            <person name="Allen C."/>
            <person name="Tagirdzhanova G."/>
        </authorList>
    </citation>
    <scope>NUCLEOTIDE SEQUENCE [LARGE SCALE GENOMIC DNA]</scope>
</reference>
<name>A0ABP0CGA4_9PEZI</name>
<dbReference type="InterPro" id="IPR006076">
    <property type="entry name" value="FAD-dep_OxRdtase"/>
</dbReference>
<comment type="similarity">
    <text evidence="2">Belongs to the DAMOX/DASOX family.</text>
</comment>
<organism evidence="8 9">
    <name type="scientific">Sporothrix eucalyptigena</name>
    <dbReference type="NCBI Taxonomy" id="1812306"/>
    <lineage>
        <taxon>Eukaryota</taxon>
        <taxon>Fungi</taxon>
        <taxon>Dikarya</taxon>
        <taxon>Ascomycota</taxon>
        <taxon>Pezizomycotina</taxon>
        <taxon>Sordariomycetes</taxon>
        <taxon>Sordariomycetidae</taxon>
        <taxon>Ophiostomatales</taxon>
        <taxon>Ophiostomataceae</taxon>
        <taxon>Sporothrix</taxon>
    </lineage>
</organism>
<protein>
    <submittedName>
        <fullName evidence="8">D-amino acid oxidase</fullName>
        <ecNumber evidence="8">1.4.3.3</ecNumber>
    </submittedName>
</protein>
<dbReference type="InterPro" id="IPR023209">
    <property type="entry name" value="DAO"/>
</dbReference>
<keyword evidence="4" id="KW-0274">FAD</keyword>
<evidence type="ECO:0000256" key="1">
    <source>
        <dbReference type="ARBA" id="ARBA00001974"/>
    </source>
</evidence>
<evidence type="ECO:0000313" key="8">
    <source>
        <dbReference type="EMBL" id="CAK7230993.1"/>
    </source>
</evidence>
<dbReference type="InterPro" id="IPR006181">
    <property type="entry name" value="D-amino_acid_oxidase_CS"/>
</dbReference>
<dbReference type="PANTHER" id="PTHR11530">
    <property type="entry name" value="D-AMINO ACID OXIDASE"/>
    <property type="match status" value="1"/>
</dbReference>
<dbReference type="Proteomes" id="UP001642482">
    <property type="component" value="Unassembled WGS sequence"/>
</dbReference>
<keyword evidence="5 8" id="KW-0560">Oxidoreductase</keyword>